<dbReference type="GO" id="GO:0042273">
    <property type="term" value="P:ribosomal large subunit biogenesis"/>
    <property type="evidence" value="ECO:0007669"/>
    <property type="project" value="TreeGrafter"/>
</dbReference>
<comment type="subcellular location">
    <subcellularLocation>
        <location evidence="1">Nucleus</location>
        <location evidence="1">Nucleolus</location>
    </subcellularLocation>
</comment>
<dbReference type="PANTHER" id="PTHR13243">
    <property type="entry name" value="HSPC111 PROTEIN-RELATED"/>
    <property type="match status" value="1"/>
</dbReference>
<evidence type="ECO:0000313" key="7">
    <source>
        <dbReference type="Proteomes" id="UP000694546"/>
    </source>
</evidence>
<dbReference type="InterPro" id="IPR019002">
    <property type="entry name" value="Ribosome_biogenesis_Nop16"/>
</dbReference>
<name>A0A8C4Z3W1_GADMO</name>
<proteinExistence type="inferred from homology"/>
<protein>
    <recommendedName>
        <fullName evidence="3">Nucleolar protein 16</fullName>
    </recommendedName>
</protein>
<dbReference type="CTD" id="51491"/>
<dbReference type="AlphaFoldDB" id="A0A8C4Z3W1"/>
<evidence type="ECO:0000256" key="1">
    <source>
        <dbReference type="ARBA" id="ARBA00004604"/>
    </source>
</evidence>
<dbReference type="RefSeq" id="XP_030216601.1">
    <property type="nucleotide sequence ID" value="XM_030360741.1"/>
</dbReference>
<dbReference type="KEGG" id="gmh:115546908"/>
<comment type="similarity">
    <text evidence="2">Belongs to the NOP16 family.</text>
</comment>
<dbReference type="Ensembl" id="ENSGMOT00000004566.2">
    <property type="protein sequence ID" value="ENSGMOP00000004431.2"/>
    <property type="gene ID" value="ENSGMOG00000004184.2"/>
</dbReference>
<dbReference type="GO" id="GO:0005730">
    <property type="term" value="C:nucleolus"/>
    <property type="evidence" value="ECO:0007669"/>
    <property type="project" value="UniProtKB-SubCell"/>
</dbReference>
<organism evidence="6 7">
    <name type="scientific">Gadus morhua</name>
    <name type="common">Atlantic cod</name>
    <dbReference type="NCBI Taxonomy" id="8049"/>
    <lineage>
        <taxon>Eukaryota</taxon>
        <taxon>Metazoa</taxon>
        <taxon>Chordata</taxon>
        <taxon>Craniata</taxon>
        <taxon>Vertebrata</taxon>
        <taxon>Euteleostomi</taxon>
        <taxon>Actinopterygii</taxon>
        <taxon>Neopterygii</taxon>
        <taxon>Teleostei</taxon>
        <taxon>Neoteleostei</taxon>
        <taxon>Acanthomorphata</taxon>
        <taxon>Zeiogadaria</taxon>
        <taxon>Gadariae</taxon>
        <taxon>Gadiformes</taxon>
        <taxon>Gadoidei</taxon>
        <taxon>Gadidae</taxon>
        <taxon>Gadus</taxon>
    </lineage>
</organism>
<evidence type="ECO:0000313" key="6">
    <source>
        <dbReference type="Ensembl" id="ENSGMOP00000004431.2"/>
    </source>
</evidence>
<feature type="compositionally biased region" description="Basic residues" evidence="5">
    <location>
        <begin position="20"/>
        <end position="31"/>
    </location>
</feature>
<reference evidence="6" key="2">
    <citation type="submission" date="2025-09" db="UniProtKB">
        <authorList>
            <consortium name="Ensembl"/>
        </authorList>
    </citation>
    <scope>IDENTIFICATION</scope>
</reference>
<accession>A0A8C4Z3W1</accession>
<sequence>MPKAKKNSHRKKYDYDKDRKKQKKQFMKKSRPRIEDKSIRHAWDNYKTSNKNLEDMGLAFDPNHSQPIRNPETGFAPTPAAPVVTKPYVLRKMEEEASQRFDDDKSLSRDLIDFVQHMVREHGEDYKAMARDEKNYYQDTPKQIQRKVNEYKRCHPKLFNAFIQSLAPNANPQSSSQPPVIVC</sequence>
<keyword evidence="7" id="KW-1185">Reference proteome</keyword>
<dbReference type="Proteomes" id="UP000694546">
    <property type="component" value="Chromosome 7"/>
</dbReference>
<gene>
    <name evidence="6" type="primary">nop16</name>
</gene>
<evidence type="ECO:0000256" key="2">
    <source>
        <dbReference type="ARBA" id="ARBA00008479"/>
    </source>
</evidence>
<dbReference type="GeneTree" id="ENSGT00390000003426"/>
<reference evidence="6" key="1">
    <citation type="submission" date="2025-08" db="UniProtKB">
        <authorList>
            <consortium name="Ensembl"/>
        </authorList>
    </citation>
    <scope>IDENTIFICATION</scope>
</reference>
<evidence type="ECO:0000256" key="3">
    <source>
        <dbReference type="ARBA" id="ARBA00015522"/>
    </source>
</evidence>
<evidence type="ECO:0000256" key="5">
    <source>
        <dbReference type="SAM" id="MobiDB-lite"/>
    </source>
</evidence>
<keyword evidence="4" id="KW-0539">Nucleus</keyword>
<dbReference type="Pfam" id="PF09420">
    <property type="entry name" value="Nop16"/>
    <property type="match status" value="1"/>
</dbReference>
<feature type="compositionally biased region" description="Basic residues" evidence="5">
    <location>
        <begin position="1"/>
        <end position="12"/>
    </location>
</feature>
<evidence type="ECO:0000256" key="4">
    <source>
        <dbReference type="ARBA" id="ARBA00023242"/>
    </source>
</evidence>
<dbReference type="GeneID" id="115546908"/>
<dbReference type="OMA" id="IDYVKHM"/>
<dbReference type="PANTHER" id="PTHR13243:SF1">
    <property type="entry name" value="NUCLEOLAR PROTEIN 16"/>
    <property type="match status" value="1"/>
</dbReference>
<feature type="region of interest" description="Disordered" evidence="5">
    <location>
        <begin position="1"/>
        <end position="39"/>
    </location>
</feature>
<dbReference type="OrthoDB" id="285729at2759"/>